<accession>A0A1B6F7A7</accession>
<reference evidence="2" key="1">
    <citation type="submission" date="2015-11" db="EMBL/GenBank/DDBJ databases">
        <title>De novo transcriptome assembly of four potential Pierce s Disease insect vectors from Arizona vineyards.</title>
        <authorList>
            <person name="Tassone E.E."/>
        </authorList>
    </citation>
    <scope>NUCLEOTIDE SEQUENCE</scope>
</reference>
<organism evidence="2">
    <name type="scientific">Cuerna arida</name>
    <dbReference type="NCBI Taxonomy" id="1464854"/>
    <lineage>
        <taxon>Eukaryota</taxon>
        <taxon>Metazoa</taxon>
        <taxon>Ecdysozoa</taxon>
        <taxon>Arthropoda</taxon>
        <taxon>Hexapoda</taxon>
        <taxon>Insecta</taxon>
        <taxon>Pterygota</taxon>
        <taxon>Neoptera</taxon>
        <taxon>Paraneoptera</taxon>
        <taxon>Hemiptera</taxon>
        <taxon>Auchenorrhyncha</taxon>
        <taxon>Membracoidea</taxon>
        <taxon>Cicadellidae</taxon>
        <taxon>Cicadellinae</taxon>
        <taxon>Proconiini</taxon>
        <taxon>Cuerna</taxon>
    </lineage>
</organism>
<gene>
    <name evidence="2" type="ORF">g.1611</name>
</gene>
<proteinExistence type="predicted"/>
<evidence type="ECO:0000256" key="1">
    <source>
        <dbReference type="SAM" id="MobiDB-lite"/>
    </source>
</evidence>
<evidence type="ECO:0000313" key="2">
    <source>
        <dbReference type="EMBL" id="JAS46024.1"/>
    </source>
</evidence>
<feature type="region of interest" description="Disordered" evidence="1">
    <location>
        <begin position="100"/>
        <end position="123"/>
    </location>
</feature>
<sequence>MEEVIHEPDLDSSCHYFCTESSEEIQYHYKSKFPDIYSLAPITILNLLDEENIYTELKTSVDSYINHMSQSFQANKNLGLILRGNDDAKGRSEYRNVHQNTFQNQNRDGKPGRPYTGPSSGDLSLYDSVHSIKVPLRTYKNKAKKAVQRQRKDEMTRGCHSFDTDTSRQVNGLVFERVEKPVPFPLHCKDRSYGKHIGKINGGITLSPYTKSQIRNATIVRNQ</sequence>
<dbReference type="EMBL" id="GECZ01023745">
    <property type="protein sequence ID" value="JAS46024.1"/>
    <property type="molecule type" value="Transcribed_RNA"/>
</dbReference>
<name>A0A1B6F7A7_9HEMI</name>
<dbReference type="AlphaFoldDB" id="A0A1B6F7A7"/>
<protein>
    <submittedName>
        <fullName evidence="2">Uncharacterized protein</fullName>
    </submittedName>
</protein>